<dbReference type="InterPro" id="IPR027839">
    <property type="entry name" value="DUF4432"/>
</dbReference>
<reference evidence="2" key="1">
    <citation type="journal article" date="2019" name="Int. J. Syst. Evol. Microbiol.">
        <title>The Global Catalogue of Microorganisms (GCM) 10K type strain sequencing project: providing services to taxonomists for standard genome sequencing and annotation.</title>
        <authorList>
            <consortium name="The Broad Institute Genomics Platform"/>
            <consortium name="The Broad Institute Genome Sequencing Center for Infectious Disease"/>
            <person name="Wu L."/>
            <person name="Ma J."/>
        </authorList>
    </citation>
    <scope>NUCLEOTIDE SEQUENCE [LARGE SCALE GENOMIC DNA]</scope>
    <source>
        <strain evidence="2">CCUG 53270</strain>
    </source>
</reference>
<protein>
    <submittedName>
        <fullName evidence="1">Aldose 1-epimerase family protein</fullName>
    </submittedName>
</protein>
<dbReference type="InterPro" id="IPR011013">
    <property type="entry name" value="Gal_mutarotase_sf_dom"/>
</dbReference>
<dbReference type="CDD" id="cd09023">
    <property type="entry name" value="Aldose_epim_Ec_c4013"/>
    <property type="match status" value="1"/>
</dbReference>
<comment type="caution">
    <text evidence="1">The sequence shown here is derived from an EMBL/GenBank/DDBJ whole genome shotgun (WGS) entry which is preliminary data.</text>
</comment>
<dbReference type="InterPro" id="IPR014718">
    <property type="entry name" value="GH-type_carb-bd"/>
</dbReference>
<evidence type="ECO:0000313" key="1">
    <source>
        <dbReference type="EMBL" id="MFD1219143.1"/>
    </source>
</evidence>
<gene>
    <name evidence="1" type="ORF">ACFQ4B_03335</name>
</gene>
<dbReference type="RefSeq" id="WP_345591564.1">
    <property type="nucleotide sequence ID" value="NZ_BAABJG010000027.1"/>
</dbReference>
<dbReference type="Proteomes" id="UP001597180">
    <property type="component" value="Unassembled WGS sequence"/>
</dbReference>
<dbReference type="Pfam" id="PF14486">
    <property type="entry name" value="DUF4432"/>
    <property type="match status" value="1"/>
</dbReference>
<organism evidence="1 2">
    <name type="scientific">Paenibacillus vulneris</name>
    <dbReference type="NCBI Taxonomy" id="1133364"/>
    <lineage>
        <taxon>Bacteria</taxon>
        <taxon>Bacillati</taxon>
        <taxon>Bacillota</taxon>
        <taxon>Bacilli</taxon>
        <taxon>Bacillales</taxon>
        <taxon>Paenibacillaceae</taxon>
        <taxon>Paenibacillus</taxon>
    </lineage>
</organism>
<dbReference type="Gene3D" id="2.70.98.10">
    <property type="match status" value="1"/>
</dbReference>
<sequence>MRLYGKDWSRRELEARVGRVEQIAGIRRFLSTEGKESGVEQIQVRTGAGLCYYVTPTKGLDISLAEFGGTPISWQSPNTDVHPGYYAAQENEWLRTASGGLLMTCGLTQVGSACEDQGEQLGLHGRAHHTPAAQVAATSVWQGDEMDMTISGVVEETSIFGGTLRLSRQIRSQLGRNEIIIRDEVRNMGFSRCPHMHLYHFNFGFPLLCEDTRIYIGSNEAVQARGSSVLIDGYDRWQSPDPEFQEKVYYHSCGAQPEVRIENANFPLAQGAGRIRVTLCWSAETLPLLVQWYMPGAGTHVLGLEPANCRVEGRRKEQEQGTLVYLEPGQIVRYEIRLNVEQVTGIIEA</sequence>
<proteinExistence type="predicted"/>
<keyword evidence="2" id="KW-1185">Reference proteome</keyword>
<dbReference type="EMBL" id="JBHTLU010000007">
    <property type="protein sequence ID" value="MFD1219143.1"/>
    <property type="molecule type" value="Genomic_DNA"/>
</dbReference>
<dbReference type="SUPFAM" id="SSF74650">
    <property type="entry name" value="Galactose mutarotase-like"/>
    <property type="match status" value="1"/>
</dbReference>
<accession>A0ABW3UDX8</accession>
<name>A0ABW3UDX8_9BACL</name>
<evidence type="ECO:0000313" key="2">
    <source>
        <dbReference type="Proteomes" id="UP001597180"/>
    </source>
</evidence>